<keyword evidence="2" id="KW-1185">Reference proteome</keyword>
<sequence length="970" mass="101661">MSGSGGRSVGGVALSQAIPGISRKVVQSIKEICGNPDDEIYAMLKECNMDPNQAVQRLLNQDPFLEVKRKRDKKKEKSSSKEPADSRSRPVAVGAPRRGGRNGVASERSDRRSSVPVYNANEDSGSIRPLQPATAENGTHSAGKSPASAVLSYSQPSPKAISSFVGNSLSHSAAASISAGISNGSPFNVRAVSPSPGAWAVGSNHATMADVLKSNVVPVSLPSTVASQVTVSLVSDTSSYQDFPYPNGPTSLGMYESVNDPVLHPSLDSRMPGTGNSKRDVGTVGNQRPIGGKSSTVLPLDGTYFSPSTSQPLSSSQSSINSTALSVKLEKDVHGAQGSDSSTLTIQHESPVNQRALLDDTSRSFGIQTSQSGVVSPTPASVTAASRTTVVTSQINGRPLYQQQPFSSQKGMGANLEWKPKLTTAGAHGMPEAVESSNKDIVSEPVTVRPPALVSSSEQTGIVSEITSKLKFLNTQDEVPVIMPNHLQVPEADYAQLSFGSFGETFGSALSTSYGPDDTDTDPVSISSTPIASTVEELPLSTVSSVPSLASQNTVYHQATSAAVEHLSSTTEVIPESAPELVVSQSEVSKSVPAARQGTQFSYLQAVPNYSGLGLVPQVPSGLYSYDVSEAHPQDTSRLPSPMQSYTDPATSYYSPAFRPNSDAEGRYAQFLPSNSANKYNGNLALLAAQTLSPLQDTGNSVVLSSTSPVPQTSSGQTIPTVPQQHVPIHAYAQPAGLPLGHFTNVFGYQYVPPSYTYMHSPYQPTYAGNSGYPQAPIGSGFTPTQSNYQPSGAAAVKYPFPQYKPLTAAGTTPQAAGVAGYGGYNTASSVYAANPTVTAATASSYEDVGVPPYKESSVFISGQQVEGSTMWIQAQLSRDMVAAGMQPNSYYNLSGQGQHSAYAHTQSLGHAHTHPAGYASLYHPAQSGAAPSIHQLLQPQTLVGGSGAGTQAAPYQQPQRAQQTWTNPY</sequence>
<dbReference type="EMBL" id="CM055102">
    <property type="protein sequence ID" value="KAJ7538649.1"/>
    <property type="molecule type" value="Genomic_DNA"/>
</dbReference>
<dbReference type="Proteomes" id="UP001162992">
    <property type="component" value="Chromosome 11"/>
</dbReference>
<evidence type="ECO:0000313" key="1">
    <source>
        <dbReference type="EMBL" id="KAJ7538649.1"/>
    </source>
</evidence>
<gene>
    <name evidence="1" type="ORF">O6H91_11G058100</name>
</gene>
<proteinExistence type="predicted"/>
<reference evidence="2" key="1">
    <citation type="journal article" date="2024" name="Proc. Natl. Acad. Sci. U.S.A.">
        <title>Extraordinary preservation of gene collinearity over three hundred million years revealed in homosporous lycophytes.</title>
        <authorList>
            <person name="Li C."/>
            <person name="Wickell D."/>
            <person name="Kuo L.Y."/>
            <person name="Chen X."/>
            <person name="Nie B."/>
            <person name="Liao X."/>
            <person name="Peng D."/>
            <person name="Ji J."/>
            <person name="Jenkins J."/>
            <person name="Williams M."/>
            <person name="Shu S."/>
            <person name="Plott C."/>
            <person name="Barry K."/>
            <person name="Rajasekar S."/>
            <person name="Grimwood J."/>
            <person name="Han X."/>
            <person name="Sun S."/>
            <person name="Hou Z."/>
            <person name="He W."/>
            <person name="Dai G."/>
            <person name="Sun C."/>
            <person name="Schmutz J."/>
            <person name="Leebens-Mack J.H."/>
            <person name="Li F.W."/>
            <person name="Wang L."/>
        </authorList>
    </citation>
    <scope>NUCLEOTIDE SEQUENCE [LARGE SCALE GENOMIC DNA]</scope>
    <source>
        <strain evidence="2">cv. PW_Plant_1</strain>
    </source>
</reference>
<name>A0ACC2C9C2_DIPCM</name>
<comment type="caution">
    <text evidence="1">The sequence shown here is derived from an EMBL/GenBank/DDBJ whole genome shotgun (WGS) entry which is preliminary data.</text>
</comment>
<organism evidence="1 2">
    <name type="scientific">Diphasiastrum complanatum</name>
    <name type="common">Issler's clubmoss</name>
    <name type="synonym">Lycopodium complanatum</name>
    <dbReference type="NCBI Taxonomy" id="34168"/>
    <lineage>
        <taxon>Eukaryota</taxon>
        <taxon>Viridiplantae</taxon>
        <taxon>Streptophyta</taxon>
        <taxon>Embryophyta</taxon>
        <taxon>Tracheophyta</taxon>
        <taxon>Lycopodiopsida</taxon>
        <taxon>Lycopodiales</taxon>
        <taxon>Lycopodiaceae</taxon>
        <taxon>Lycopodioideae</taxon>
        <taxon>Diphasiastrum</taxon>
    </lineage>
</organism>
<accession>A0ACC2C9C2</accession>
<evidence type="ECO:0000313" key="2">
    <source>
        <dbReference type="Proteomes" id="UP001162992"/>
    </source>
</evidence>
<protein>
    <submittedName>
        <fullName evidence="1">Uncharacterized protein</fullName>
    </submittedName>
</protein>